<protein>
    <submittedName>
        <fullName evidence="3">Uncharacterized protein</fullName>
    </submittedName>
</protein>
<feature type="region of interest" description="Disordered" evidence="1">
    <location>
        <begin position="270"/>
        <end position="316"/>
    </location>
</feature>
<reference evidence="3 4" key="1">
    <citation type="journal article" date="2011" name="Proc. Natl. Acad. Sci. U.S.A.">
        <title>Genome and transcriptome analyses of the mountain pine beetle-fungal symbiont Grosmannia clavigera, a lodgepole pine pathogen.</title>
        <authorList>
            <person name="DiGuistini S."/>
            <person name="Wang Y."/>
            <person name="Liao N.Y."/>
            <person name="Taylor G."/>
            <person name="Tanguay P."/>
            <person name="Feau N."/>
            <person name="Henrissat B."/>
            <person name="Chan S.K."/>
            <person name="Hesse-Orce U."/>
            <person name="Alamouti S.M."/>
            <person name="Tsui C.K.M."/>
            <person name="Docking R.T."/>
            <person name="Levasseur A."/>
            <person name="Haridas S."/>
            <person name="Robertson G."/>
            <person name="Birol I."/>
            <person name="Holt R.A."/>
            <person name="Marra M.A."/>
            <person name="Hamelin R.C."/>
            <person name="Hirst M."/>
            <person name="Jones S.J.M."/>
            <person name="Bohlmann J."/>
            <person name="Breuil C."/>
        </authorList>
    </citation>
    <scope>NUCLEOTIDE SEQUENCE [LARGE SCALE GENOMIC DNA]</scope>
    <source>
        <strain evidence="4">kw1407 / UAMH 11150</strain>
    </source>
</reference>
<feature type="region of interest" description="Disordered" evidence="1">
    <location>
        <begin position="175"/>
        <end position="194"/>
    </location>
</feature>
<feature type="transmembrane region" description="Helical" evidence="2">
    <location>
        <begin position="142"/>
        <end position="163"/>
    </location>
</feature>
<evidence type="ECO:0000313" key="3">
    <source>
        <dbReference type="EMBL" id="EFX03894.1"/>
    </source>
</evidence>
<proteinExistence type="predicted"/>
<keyword evidence="2" id="KW-0812">Transmembrane</keyword>
<dbReference type="Proteomes" id="UP000007796">
    <property type="component" value="Unassembled WGS sequence"/>
</dbReference>
<dbReference type="GeneID" id="25981851"/>
<keyword evidence="2" id="KW-0472">Membrane</keyword>
<feature type="region of interest" description="Disordered" evidence="1">
    <location>
        <begin position="200"/>
        <end position="234"/>
    </location>
</feature>
<keyword evidence="2" id="KW-1133">Transmembrane helix</keyword>
<accession>F0XC71</accession>
<gene>
    <name evidence="3" type="ORF">CMQ_822</name>
</gene>
<evidence type="ECO:0000256" key="2">
    <source>
        <dbReference type="SAM" id="Phobius"/>
    </source>
</evidence>
<keyword evidence="4" id="KW-1185">Reference proteome</keyword>
<dbReference type="EMBL" id="GL629765">
    <property type="protein sequence ID" value="EFX03894.1"/>
    <property type="molecule type" value="Genomic_DNA"/>
</dbReference>
<feature type="transmembrane region" description="Helical" evidence="2">
    <location>
        <begin position="12"/>
        <end position="36"/>
    </location>
</feature>
<name>F0XC71_GROCL</name>
<evidence type="ECO:0000256" key="1">
    <source>
        <dbReference type="SAM" id="MobiDB-lite"/>
    </source>
</evidence>
<evidence type="ECO:0000313" key="4">
    <source>
        <dbReference type="Proteomes" id="UP000007796"/>
    </source>
</evidence>
<dbReference type="OrthoDB" id="4940902at2759"/>
<feature type="transmembrane region" description="Helical" evidence="2">
    <location>
        <begin position="58"/>
        <end position="82"/>
    </location>
</feature>
<dbReference type="RefSeq" id="XP_014173376.1">
    <property type="nucleotide sequence ID" value="XM_014317901.1"/>
</dbReference>
<sequence length="316" mass="33448">MKLSGSIASWLLFARLMQLLASLAAVILGGLLLVWADGLSTETGSDVSGRALVITRRIFFVCSEGIASVLLIYVAASCVLILRSYRQVGSRLRLCLAASVGGDVLMSGLDLAVATLLAAGGTTSQLGNCPVVDRRLCLLQQSFYWVAIAIIFTYLATITLTSLQIYKLVRHRQEGSSSRDQPESPLLGPIPAAPLRPENEELVAPSPSPEATSVPEPSELPPSAEGVSAPPPGKQQIQLQVAPYHISDVAAAATIMDGSRFQSGHVQLHNSTSTLPSYSPREDGGGGNDTSNRNNRDNSDNNDNNHSLGGCRLSQS</sequence>
<dbReference type="HOGENOM" id="CLU_880154_0_0_1"/>
<organism evidence="4">
    <name type="scientific">Grosmannia clavigera (strain kw1407 / UAMH 11150)</name>
    <name type="common">Blue stain fungus</name>
    <name type="synonym">Graphiocladiella clavigera</name>
    <dbReference type="NCBI Taxonomy" id="655863"/>
    <lineage>
        <taxon>Eukaryota</taxon>
        <taxon>Fungi</taxon>
        <taxon>Dikarya</taxon>
        <taxon>Ascomycota</taxon>
        <taxon>Pezizomycotina</taxon>
        <taxon>Sordariomycetes</taxon>
        <taxon>Sordariomycetidae</taxon>
        <taxon>Ophiostomatales</taxon>
        <taxon>Ophiostomataceae</taxon>
        <taxon>Leptographium</taxon>
    </lineage>
</organism>
<dbReference type="InParanoid" id="F0XC71"/>
<dbReference type="AlphaFoldDB" id="F0XC71"/>